<accession>A0A8S3SAB3</accession>
<proteinExistence type="predicted"/>
<gene>
    <name evidence="1" type="ORF">MEDL_31805</name>
</gene>
<organism evidence="1 2">
    <name type="scientific">Mytilus edulis</name>
    <name type="common">Blue mussel</name>
    <dbReference type="NCBI Taxonomy" id="6550"/>
    <lineage>
        <taxon>Eukaryota</taxon>
        <taxon>Metazoa</taxon>
        <taxon>Spiralia</taxon>
        <taxon>Lophotrochozoa</taxon>
        <taxon>Mollusca</taxon>
        <taxon>Bivalvia</taxon>
        <taxon>Autobranchia</taxon>
        <taxon>Pteriomorphia</taxon>
        <taxon>Mytilida</taxon>
        <taxon>Mytiloidea</taxon>
        <taxon>Mytilidae</taxon>
        <taxon>Mytilinae</taxon>
        <taxon>Mytilus</taxon>
    </lineage>
</organism>
<dbReference type="Proteomes" id="UP000683360">
    <property type="component" value="Unassembled WGS sequence"/>
</dbReference>
<reference evidence="1" key="1">
    <citation type="submission" date="2021-03" db="EMBL/GenBank/DDBJ databases">
        <authorList>
            <person name="Bekaert M."/>
        </authorList>
    </citation>
    <scope>NUCLEOTIDE SEQUENCE</scope>
</reference>
<sequence>MGITVIMINFDEKKDHLDNLENLATEFAVTMQELCKQWRDRQLGPLTVVEAINQLNYGDVLRTGSEEWSPKVHQHATVKTPKQYAEQFASEISSTGKRHAMVVIFDSDHAFLVFVDEFGHQIVFDSHLHYKSKEENFHTTLNTEGTGVLIAYFPKGSNCLIAINTQI</sequence>
<dbReference type="AlphaFoldDB" id="A0A8S3SAB3"/>
<evidence type="ECO:0000313" key="2">
    <source>
        <dbReference type="Proteomes" id="UP000683360"/>
    </source>
</evidence>
<comment type="caution">
    <text evidence="1">The sequence shown here is derived from an EMBL/GenBank/DDBJ whole genome shotgun (WGS) entry which is preliminary data.</text>
</comment>
<keyword evidence="2" id="KW-1185">Reference proteome</keyword>
<name>A0A8S3SAB3_MYTED</name>
<evidence type="ECO:0000313" key="1">
    <source>
        <dbReference type="EMBL" id="CAG2218171.1"/>
    </source>
</evidence>
<protein>
    <submittedName>
        <fullName evidence="1">Uncharacterized protein</fullName>
    </submittedName>
</protein>
<dbReference type="EMBL" id="CAJPWZ010001589">
    <property type="protein sequence ID" value="CAG2218171.1"/>
    <property type="molecule type" value="Genomic_DNA"/>
</dbReference>